<dbReference type="PANTHER" id="PTHR11054:SF0">
    <property type="entry name" value="6-PHOSPHOGLUCONOLACTONASE"/>
    <property type="match status" value="1"/>
</dbReference>
<keyword evidence="7" id="KW-0378">Hydrolase</keyword>
<dbReference type="AlphaFoldDB" id="A0A2A9E3X0"/>
<evidence type="ECO:0000256" key="4">
    <source>
        <dbReference type="ARBA" id="ARBA00010662"/>
    </source>
</evidence>
<comment type="catalytic activity">
    <reaction evidence="1 7">
        <text>6-phospho-D-glucono-1,5-lactone + H2O = 6-phospho-D-gluconate + H(+)</text>
        <dbReference type="Rhea" id="RHEA:12556"/>
        <dbReference type="ChEBI" id="CHEBI:15377"/>
        <dbReference type="ChEBI" id="CHEBI:15378"/>
        <dbReference type="ChEBI" id="CHEBI:57955"/>
        <dbReference type="ChEBI" id="CHEBI:58759"/>
        <dbReference type="EC" id="3.1.1.31"/>
    </reaction>
</comment>
<comment type="similarity">
    <text evidence="4 7">Belongs to the glucosamine/galactosamine-6-phosphate isomerase family. 6-phosphogluconolactonase subfamily.</text>
</comment>
<dbReference type="EC" id="3.1.1.31" evidence="5 7"/>
<evidence type="ECO:0000313" key="9">
    <source>
        <dbReference type="EMBL" id="PFG33261.1"/>
    </source>
</evidence>
<evidence type="ECO:0000256" key="1">
    <source>
        <dbReference type="ARBA" id="ARBA00000832"/>
    </source>
</evidence>
<name>A0A2A9E3X0_9MICO</name>
<sequence length="249" mass="25600">MTAPRLVVVHPTPAVLAEAVAARLLTRIIDIQSVRSPVHVVVTGGTIGIRTLAAVATSPVRTAVDWTQVHVWWGDERFLPAGDPERNETQARSALLDSLESLPADNIHAMAPDDGTRTAEDAADLYAAELARFAPEGALAPAFDVTLVGMGPDAHVASLFPGNSALEVTGRTTTAVHDSPKPPSDRVSLTFEALQGSSEVWVVAAGADKASAVAAALGGAPVTEAPISGATGRLLTAWLVDVDAASAVA</sequence>
<dbReference type="UniPathway" id="UPA00115">
    <property type="reaction ID" value="UER00409"/>
</dbReference>
<dbReference type="InterPro" id="IPR006148">
    <property type="entry name" value="Glc/Gal-6P_isomerase"/>
</dbReference>
<dbReference type="RefSeq" id="WP_098454490.1">
    <property type="nucleotide sequence ID" value="NZ_PDJG01000001.1"/>
</dbReference>
<proteinExistence type="inferred from homology"/>
<dbReference type="CDD" id="cd01400">
    <property type="entry name" value="6PGL"/>
    <property type="match status" value="1"/>
</dbReference>
<comment type="function">
    <text evidence="2 7">Hydrolysis of 6-phosphogluconolactone to 6-phosphogluconate.</text>
</comment>
<evidence type="ECO:0000256" key="5">
    <source>
        <dbReference type="ARBA" id="ARBA00013198"/>
    </source>
</evidence>
<dbReference type="InterPro" id="IPR005900">
    <property type="entry name" value="6-phosphogluconolactonase_DevB"/>
</dbReference>
<evidence type="ECO:0000259" key="8">
    <source>
        <dbReference type="Pfam" id="PF01182"/>
    </source>
</evidence>
<dbReference type="GO" id="GO:0005975">
    <property type="term" value="P:carbohydrate metabolic process"/>
    <property type="evidence" value="ECO:0007669"/>
    <property type="project" value="UniProtKB-UniRule"/>
</dbReference>
<dbReference type="Gene3D" id="3.40.50.1360">
    <property type="match status" value="1"/>
</dbReference>
<dbReference type="InterPro" id="IPR037171">
    <property type="entry name" value="NagB/RpiA_transferase-like"/>
</dbReference>
<dbReference type="GO" id="GO:0006098">
    <property type="term" value="P:pentose-phosphate shunt"/>
    <property type="evidence" value="ECO:0007669"/>
    <property type="project" value="UniProtKB-UniPathway"/>
</dbReference>
<dbReference type="GO" id="GO:0017057">
    <property type="term" value="F:6-phosphogluconolactonase activity"/>
    <property type="evidence" value="ECO:0007669"/>
    <property type="project" value="UniProtKB-UniRule"/>
</dbReference>
<dbReference type="PANTHER" id="PTHR11054">
    <property type="entry name" value="6-PHOSPHOGLUCONOLACTONASE"/>
    <property type="match status" value="1"/>
</dbReference>
<comment type="pathway">
    <text evidence="3 7">Carbohydrate degradation; pentose phosphate pathway; D-ribulose 5-phosphate from D-glucose 6-phosphate (oxidative stage): step 2/3.</text>
</comment>
<dbReference type="OrthoDB" id="9810967at2"/>
<dbReference type="EMBL" id="PDJG01000001">
    <property type="protein sequence ID" value="PFG33261.1"/>
    <property type="molecule type" value="Genomic_DNA"/>
</dbReference>
<reference evidence="9 10" key="1">
    <citation type="submission" date="2017-10" db="EMBL/GenBank/DDBJ databases">
        <title>Sequencing the genomes of 1000 actinobacteria strains.</title>
        <authorList>
            <person name="Klenk H.-P."/>
        </authorList>
    </citation>
    <scope>NUCLEOTIDE SEQUENCE [LARGE SCALE GENOMIC DNA]</scope>
    <source>
        <strain evidence="9 10">DSM 18966</strain>
    </source>
</reference>
<dbReference type="SUPFAM" id="SSF100950">
    <property type="entry name" value="NagB/RpiA/CoA transferase-like"/>
    <property type="match status" value="1"/>
</dbReference>
<evidence type="ECO:0000256" key="6">
    <source>
        <dbReference type="ARBA" id="ARBA00020337"/>
    </source>
</evidence>
<feature type="domain" description="Glucosamine/galactosamine-6-phosphate isomerase" evidence="8">
    <location>
        <begin position="12"/>
        <end position="231"/>
    </location>
</feature>
<evidence type="ECO:0000256" key="7">
    <source>
        <dbReference type="RuleBase" id="RU365095"/>
    </source>
</evidence>
<dbReference type="Proteomes" id="UP000225548">
    <property type="component" value="Unassembled WGS sequence"/>
</dbReference>
<evidence type="ECO:0000256" key="3">
    <source>
        <dbReference type="ARBA" id="ARBA00004961"/>
    </source>
</evidence>
<comment type="caution">
    <text evidence="9">The sequence shown here is derived from an EMBL/GenBank/DDBJ whole genome shotgun (WGS) entry which is preliminary data.</text>
</comment>
<protein>
    <recommendedName>
        <fullName evidence="6 7">6-phosphogluconolactonase</fullName>
        <shortName evidence="7">6PGL</shortName>
        <ecNumber evidence="5 7">3.1.1.31</ecNumber>
    </recommendedName>
</protein>
<accession>A0A2A9E3X0</accession>
<gene>
    <name evidence="7" type="primary">pgl</name>
    <name evidence="9" type="ORF">ATL42_1124</name>
</gene>
<keyword evidence="10" id="KW-1185">Reference proteome</keyword>
<evidence type="ECO:0000313" key="10">
    <source>
        <dbReference type="Proteomes" id="UP000225548"/>
    </source>
</evidence>
<dbReference type="NCBIfam" id="TIGR01198">
    <property type="entry name" value="pgl"/>
    <property type="match status" value="1"/>
</dbReference>
<dbReference type="InterPro" id="IPR039104">
    <property type="entry name" value="6PGL"/>
</dbReference>
<evidence type="ECO:0000256" key="2">
    <source>
        <dbReference type="ARBA" id="ARBA00002681"/>
    </source>
</evidence>
<dbReference type="Pfam" id="PF01182">
    <property type="entry name" value="Glucosamine_iso"/>
    <property type="match status" value="1"/>
</dbReference>
<organism evidence="9 10">
    <name type="scientific">Sanguibacter antarcticus</name>
    <dbReference type="NCBI Taxonomy" id="372484"/>
    <lineage>
        <taxon>Bacteria</taxon>
        <taxon>Bacillati</taxon>
        <taxon>Actinomycetota</taxon>
        <taxon>Actinomycetes</taxon>
        <taxon>Micrococcales</taxon>
        <taxon>Sanguibacteraceae</taxon>
        <taxon>Sanguibacter</taxon>
    </lineage>
</organism>